<comment type="caution">
    <text evidence="4">The sequence shown here is derived from an EMBL/GenBank/DDBJ whole genome shotgun (WGS) entry which is preliminary data.</text>
</comment>
<feature type="region of interest" description="Disordered" evidence="3">
    <location>
        <begin position="1"/>
        <end position="33"/>
    </location>
</feature>
<dbReference type="InterPro" id="IPR020904">
    <property type="entry name" value="Sc_DH/Rdtase_CS"/>
</dbReference>
<dbReference type="Proteomes" id="UP000823886">
    <property type="component" value="Unassembled WGS sequence"/>
</dbReference>
<evidence type="ECO:0000256" key="3">
    <source>
        <dbReference type="SAM" id="MobiDB-lite"/>
    </source>
</evidence>
<keyword evidence="2" id="KW-0560">Oxidoreductase</keyword>
<dbReference type="PANTHER" id="PTHR42901">
    <property type="entry name" value="ALCOHOL DEHYDROGENASE"/>
    <property type="match status" value="1"/>
</dbReference>
<dbReference type="PROSITE" id="PS00061">
    <property type="entry name" value="ADH_SHORT"/>
    <property type="match status" value="1"/>
</dbReference>
<evidence type="ECO:0000256" key="1">
    <source>
        <dbReference type="ARBA" id="ARBA00006484"/>
    </source>
</evidence>
<protein>
    <submittedName>
        <fullName evidence="4">SDR family NAD(P)-dependent oxidoreductase</fullName>
    </submittedName>
</protein>
<accession>A0A9D2PJB9</accession>
<proteinExistence type="inferred from homology"/>
<dbReference type="EMBL" id="DWVZ01000003">
    <property type="protein sequence ID" value="HJC62039.1"/>
    <property type="molecule type" value="Genomic_DNA"/>
</dbReference>
<dbReference type="AlphaFoldDB" id="A0A9D2PJB9"/>
<dbReference type="InterPro" id="IPR036291">
    <property type="entry name" value="NAD(P)-bd_dom_sf"/>
</dbReference>
<evidence type="ECO:0000313" key="4">
    <source>
        <dbReference type="EMBL" id="HJC62039.1"/>
    </source>
</evidence>
<feature type="compositionally biased region" description="Basic and acidic residues" evidence="3">
    <location>
        <begin position="1"/>
        <end position="29"/>
    </location>
</feature>
<dbReference type="Pfam" id="PF00106">
    <property type="entry name" value="adh_short"/>
    <property type="match status" value="1"/>
</dbReference>
<reference evidence="4" key="1">
    <citation type="journal article" date="2021" name="PeerJ">
        <title>Extensive microbial diversity within the chicken gut microbiome revealed by metagenomics and culture.</title>
        <authorList>
            <person name="Gilroy R."/>
            <person name="Ravi A."/>
            <person name="Getino M."/>
            <person name="Pursley I."/>
            <person name="Horton D.L."/>
            <person name="Alikhan N.F."/>
            <person name="Baker D."/>
            <person name="Gharbi K."/>
            <person name="Hall N."/>
            <person name="Watson M."/>
            <person name="Adriaenssens E.M."/>
            <person name="Foster-Nyarko E."/>
            <person name="Jarju S."/>
            <person name="Secka A."/>
            <person name="Antonio M."/>
            <person name="Oren A."/>
            <person name="Chaudhuri R.R."/>
            <person name="La Ragione R."/>
            <person name="Hildebrand F."/>
            <person name="Pallen M.J."/>
        </authorList>
    </citation>
    <scope>NUCLEOTIDE SEQUENCE</scope>
    <source>
        <strain evidence="4">ChiBcec2-3848</strain>
    </source>
</reference>
<dbReference type="PANTHER" id="PTHR42901:SF1">
    <property type="entry name" value="ALCOHOL DEHYDROGENASE"/>
    <property type="match status" value="1"/>
</dbReference>
<dbReference type="PRINTS" id="PR00081">
    <property type="entry name" value="GDHRDH"/>
</dbReference>
<name>A0A9D2PJB9_9FIRM</name>
<gene>
    <name evidence="4" type="ORF">H9753_00280</name>
</gene>
<dbReference type="SUPFAM" id="SSF51735">
    <property type="entry name" value="NAD(P)-binding Rossmann-fold domains"/>
    <property type="match status" value="1"/>
</dbReference>
<dbReference type="CDD" id="cd05233">
    <property type="entry name" value="SDR_c"/>
    <property type="match status" value="1"/>
</dbReference>
<dbReference type="GO" id="GO:0016491">
    <property type="term" value="F:oxidoreductase activity"/>
    <property type="evidence" value="ECO:0007669"/>
    <property type="project" value="UniProtKB-KW"/>
</dbReference>
<comment type="similarity">
    <text evidence="1">Belongs to the short-chain dehydrogenases/reductases (SDR) family.</text>
</comment>
<sequence length="305" mass="34075">MEYREKQTDRTGESRGESQERKEPSETSTRRSKIALVTGATSGMGKEFVREISAKLPWLDEIWAVARNQEMLDALKEEVPVAKIRGFALDITKKEDRRALKEELEAAKPAIRVYVAAAGAGVQKKVEETALEELENMTELNCTALTALTALCLPYCKKNSRIILMSSAAAFLPQPGFAVYAATKAYVLSFARALRRELKGQASVTVVCPGPVDTAFLEKMGGKEQMPSYKRHFIARPEAVVRKALRDSAKGKEMSVYGISMKSLRLFSRAFPQRVILNKAQDRSEKTSAERIEKTFREQMGVFNL</sequence>
<organism evidence="4 5">
    <name type="scientific">Candidatus Blautia merdavium</name>
    <dbReference type="NCBI Taxonomy" id="2838494"/>
    <lineage>
        <taxon>Bacteria</taxon>
        <taxon>Bacillati</taxon>
        <taxon>Bacillota</taxon>
        <taxon>Clostridia</taxon>
        <taxon>Lachnospirales</taxon>
        <taxon>Lachnospiraceae</taxon>
        <taxon>Blautia</taxon>
    </lineage>
</organism>
<evidence type="ECO:0000313" key="5">
    <source>
        <dbReference type="Proteomes" id="UP000823886"/>
    </source>
</evidence>
<evidence type="ECO:0000256" key="2">
    <source>
        <dbReference type="ARBA" id="ARBA00023002"/>
    </source>
</evidence>
<dbReference type="InterPro" id="IPR002347">
    <property type="entry name" value="SDR_fam"/>
</dbReference>
<dbReference type="Gene3D" id="3.40.50.720">
    <property type="entry name" value="NAD(P)-binding Rossmann-like Domain"/>
    <property type="match status" value="1"/>
</dbReference>
<reference evidence="4" key="2">
    <citation type="submission" date="2021-04" db="EMBL/GenBank/DDBJ databases">
        <authorList>
            <person name="Gilroy R."/>
        </authorList>
    </citation>
    <scope>NUCLEOTIDE SEQUENCE</scope>
    <source>
        <strain evidence="4">ChiBcec2-3848</strain>
    </source>
</reference>